<keyword evidence="2" id="KW-1185">Reference proteome</keyword>
<proteinExistence type="predicted"/>
<comment type="caution">
    <text evidence="1">The sequence shown here is derived from an EMBL/GenBank/DDBJ whole genome shotgun (WGS) entry which is preliminary data.</text>
</comment>
<accession>A0A397GSG7</accession>
<dbReference type="Proteomes" id="UP000266861">
    <property type="component" value="Unassembled WGS sequence"/>
</dbReference>
<evidence type="ECO:0000313" key="1">
    <source>
        <dbReference type="EMBL" id="RHZ52598.1"/>
    </source>
</evidence>
<name>A0A397GSG7_9GLOM</name>
<reference evidence="1 2" key="1">
    <citation type="submission" date="2018-08" db="EMBL/GenBank/DDBJ databases">
        <title>Genome and evolution of the arbuscular mycorrhizal fungus Diversispora epigaea (formerly Glomus versiforme) and its bacterial endosymbionts.</title>
        <authorList>
            <person name="Sun X."/>
            <person name="Fei Z."/>
            <person name="Harrison M."/>
        </authorList>
    </citation>
    <scope>NUCLEOTIDE SEQUENCE [LARGE SCALE GENOMIC DNA]</scope>
    <source>
        <strain evidence="1 2">IT104</strain>
    </source>
</reference>
<dbReference type="EMBL" id="PQFF01000402">
    <property type="protein sequence ID" value="RHZ52598.1"/>
    <property type="molecule type" value="Genomic_DNA"/>
</dbReference>
<protein>
    <submittedName>
        <fullName evidence="1">Uncharacterized protein</fullName>
    </submittedName>
</protein>
<sequence length="237" mass="27757">MILRASIIITDYILPTSNKLTTQNQEENDKKNNEISLFMIKILLIDNFVSKKNQEKNIIKQEIQEINNPEELGKLFGSKLWSSRKEVKNNKSLEFFSTIHEYYEAFLKFLTLFLSGFIFEIMKKKITICNWQRKHRKKTCKTISSLKITKIVTFMASIFTNIAFPSYNIWLPSILTSLGQKPKLISSLHQFLKVCHVMGHTERHERNKEKDHMDNIIIHVTQIPNNLGFGTPKCTNY</sequence>
<organism evidence="1 2">
    <name type="scientific">Diversispora epigaea</name>
    <dbReference type="NCBI Taxonomy" id="1348612"/>
    <lineage>
        <taxon>Eukaryota</taxon>
        <taxon>Fungi</taxon>
        <taxon>Fungi incertae sedis</taxon>
        <taxon>Mucoromycota</taxon>
        <taxon>Glomeromycotina</taxon>
        <taxon>Glomeromycetes</taxon>
        <taxon>Diversisporales</taxon>
        <taxon>Diversisporaceae</taxon>
        <taxon>Diversispora</taxon>
    </lineage>
</organism>
<gene>
    <name evidence="1" type="ORF">Glove_460g66</name>
</gene>
<evidence type="ECO:0000313" key="2">
    <source>
        <dbReference type="Proteomes" id="UP000266861"/>
    </source>
</evidence>
<dbReference type="AlphaFoldDB" id="A0A397GSG7"/>